<feature type="transmembrane region" description="Helical" evidence="1">
    <location>
        <begin position="447"/>
        <end position="467"/>
    </location>
</feature>
<dbReference type="AlphaFoldDB" id="A0A1V4ICJ5"/>
<dbReference type="RefSeq" id="WP_079427738.1">
    <property type="nucleotide sequence ID" value="NZ_MZGV01000074.1"/>
</dbReference>
<evidence type="ECO:0000259" key="2">
    <source>
        <dbReference type="Pfam" id="PF00144"/>
    </source>
</evidence>
<keyword evidence="3" id="KW-0378">Hydrolase</keyword>
<dbReference type="STRING" id="1450648.CLORY_39560"/>
<feature type="transmembrane region" description="Helical" evidence="1">
    <location>
        <begin position="401"/>
        <end position="421"/>
    </location>
</feature>
<keyword evidence="1" id="KW-0472">Membrane</keyword>
<feature type="domain" description="Beta-lactamase-related" evidence="2">
    <location>
        <begin position="47"/>
        <end position="368"/>
    </location>
</feature>
<dbReference type="Pfam" id="PF00144">
    <property type="entry name" value="Beta-lactamase"/>
    <property type="match status" value="1"/>
</dbReference>
<dbReference type="PANTHER" id="PTHR46825">
    <property type="entry name" value="D-ALANYL-D-ALANINE-CARBOXYPEPTIDASE/ENDOPEPTIDASE AMPH"/>
    <property type="match status" value="1"/>
</dbReference>
<name>A0A1V4ICJ5_9CLOT</name>
<proteinExistence type="predicted"/>
<feature type="transmembrane region" description="Helical" evidence="1">
    <location>
        <begin position="487"/>
        <end position="508"/>
    </location>
</feature>
<dbReference type="GO" id="GO:0009002">
    <property type="term" value="F:serine-type D-Ala-D-Ala carboxypeptidase activity"/>
    <property type="evidence" value="ECO:0007669"/>
    <property type="project" value="UniProtKB-EC"/>
</dbReference>
<organism evidence="3 4">
    <name type="scientific">Clostridium oryzae</name>
    <dbReference type="NCBI Taxonomy" id="1450648"/>
    <lineage>
        <taxon>Bacteria</taxon>
        <taxon>Bacillati</taxon>
        <taxon>Bacillota</taxon>
        <taxon>Clostridia</taxon>
        <taxon>Eubacteriales</taxon>
        <taxon>Clostridiaceae</taxon>
        <taxon>Clostridium</taxon>
    </lineage>
</organism>
<gene>
    <name evidence="3" type="ORF">CLORY_39560</name>
</gene>
<dbReference type="InterPro" id="IPR001466">
    <property type="entry name" value="Beta-lactam-related"/>
</dbReference>
<keyword evidence="1" id="KW-1133">Transmembrane helix</keyword>
<sequence length="516" mass="58360">MRKLPPITTFVIISLILSITISYGLISSSHYNIYNTQNSKEFTIRLNKAFPNWMKQYKVPGAAIALIEDGKITWKKGYGYANKQTGQSITADTIFRIASVSKPIAAWGVMHLVDEGIIKLDDPAEKYLTRWHIPTSKFNSNGVTIRRLLSHTSGLNVEASPGYSPSKPLPSIEQSLLGIAGKQWTVKLINKPGTTFKYSGGGFSVLQLIIEEVTGRKFTDYMQSEIYKPLKMTETRYDRKFSEKTIIATAYTGAGKALEDRPWIEQASGGVYTSLNDLSKFTAACMNDSNGDKMGRGVIKPSTLKEMFTPQKNTKSIFGVYGLGFIPEKLKNGETLISHSGDITGWNAEMAFLPKEKSGIVILVNSDAGYYFKSDVLGVWTNWLTKSSNNETGFLRNMQKVLLTTAIFIMMLFTYFIYSIIKQFRNRKRIYLLVFDRKERVKGWVKCILPALLAIIWYVVFYTDILFKYLFGLEDYLLFTFFSPEFFWLTFIVVLFGITETIVSLLSIKVAGGNRR</sequence>
<dbReference type="Gene3D" id="3.40.710.10">
    <property type="entry name" value="DD-peptidase/beta-lactamase superfamily"/>
    <property type="match status" value="1"/>
</dbReference>
<keyword evidence="3" id="KW-0121">Carboxypeptidase</keyword>
<comment type="caution">
    <text evidence="3">The sequence shown here is derived from an EMBL/GenBank/DDBJ whole genome shotgun (WGS) entry which is preliminary data.</text>
</comment>
<evidence type="ECO:0000256" key="1">
    <source>
        <dbReference type="SAM" id="Phobius"/>
    </source>
</evidence>
<keyword evidence="1" id="KW-0812">Transmembrane</keyword>
<keyword evidence="3" id="KW-0645">Protease</keyword>
<dbReference type="InterPro" id="IPR012338">
    <property type="entry name" value="Beta-lactam/transpept-like"/>
</dbReference>
<dbReference type="PANTHER" id="PTHR46825:SF12">
    <property type="entry name" value="PENICILLIN-BINDING PROTEIN 4"/>
    <property type="match status" value="1"/>
</dbReference>
<dbReference type="OrthoDB" id="9797709at2"/>
<feature type="transmembrane region" description="Helical" evidence="1">
    <location>
        <begin position="7"/>
        <end position="26"/>
    </location>
</feature>
<dbReference type="SUPFAM" id="SSF56601">
    <property type="entry name" value="beta-lactamase/transpeptidase-like"/>
    <property type="match status" value="1"/>
</dbReference>
<accession>A0A1V4ICJ5</accession>
<dbReference type="EMBL" id="MZGV01000074">
    <property type="protein sequence ID" value="OPJ57728.1"/>
    <property type="molecule type" value="Genomic_DNA"/>
</dbReference>
<reference evidence="3 4" key="1">
    <citation type="submission" date="2017-03" db="EMBL/GenBank/DDBJ databases">
        <title>Genome sequence of Clostridium oryzae DSM 28571.</title>
        <authorList>
            <person name="Poehlein A."/>
            <person name="Daniel R."/>
        </authorList>
    </citation>
    <scope>NUCLEOTIDE SEQUENCE [LARGE SCALE GENOMIC DNA]</scope>
    <source>
        <strain evidence="3 4">DSM 28571</strain>
    </source>
</reference>
<dbReference type="EC" id="3.4.16.4" evidence="3"/>
<protein>
    <submittedName>
        <fullName evidence="3">D-alanyl-D-alanine carboxypeptidase</fullName>
        <ecNumber evidence="3">3.4.16.4</ecNumber>
    </submittedName>
</protein>
<evidence type="ECO:0000313" key="3">
    <source>
        <dbReference type="EMBL" id="OPJ57728.1"/>
    </source>
</evidence>
<dbReference type="InterPro" id="IPR050491">
    <property type="entry name" value="AmpC-like"/>
</dbReference>
<keyword evidence="4" id="KW-1185">Reference proteome</keyword>
<evidence type="ECO:0000313" key="4">
    <source>
        <dbReference type="Proteomes" id="UP000190080"/>
    </source>
</evidence>
<dbReference type="Proteomes" id="UP000190080">
    <property type="component" value="Unassembled WGS sequence"/>
</dbReference>